<accession>A0A9X1JWM8</accession>
<dbReference type="AlphaFoldDB" id="A0A9X1JWM8"/>
<dbReference type="GO" id="GO:0008199">
    <property type="term" value="F:ferric iron binding"/>
    <property type="evidence" value="ECO:0007669"/>
    <property type="project" value="InterPro"/>
</dbReference>
<dbReference type="EMBL" id="JAHXDN010000001">
    <property type="protein sequence ID" value="MBW4706335.1"/>
    <property type="molecule type" value="Genomic_DNA"/>
</dbReference>
<evidence type="ECO:0000313" key="3">
    <source>
        <dbReference type="Proteomes" id="UP001138661"/>
    </source>
</evidence>
<dbReference type="Proteomes" id="UP001138661">
    <property type="component" value="Unassembled WGS sequence"/>
</dbReference>
<comment type="caution">
    <text evidence="2">The sequence shown here is derived from an EMBL/GenBank/DDBJ whole genome shotgun (WGS) entry which is preliminary data.</text>
</comment>
<dbReference type="PANTHER" id="PTHR33711:SF7">
    <property type="entry name" value="INTRADIOL RING-CLEAVAGE DIOXYGENASES DOMAIN-CONTAINING PROTEIN-RELATED"/>
    <property type="match status" value="1"/>
</dbReference>
<protein>
    <submittedName>
        <fullName evidence="2">6-chlorohydroxyquinol-1,2-dioxygenase</fullName>
    </submittedName>
</protein>
<evidence type="ECO:0000259" key="1">
    <source>
        <dbReference type="PROSITE" id="PS00083"/>
    </source>
</evidence>
<dbReference type="InterPro" id="IPR050770">
    <property type="entry name" value="Intradiol_RC_Dioxygenase"/>
</dbReference>
<dbReference type="Pfam" id="PF00775">
    <property type="entry name" value="Dioxygenase_C"/>
    <property type="match status" value="1"/>
</dbReference>
<dbReference type="GO" id="GO:0009712">
    <property type="term" value="P:catechol-containing compound metabolic process"/>
    <property type="evidence" value="ECO:0007669"/>
    <property type="project" value="InterPro"/>
</dbReference>
<dbReference type="InterPro" id="IPR007535">
    <property type="entry name" value="Catechol_dOase_N"/>
</dbReference>
<dbReference type="InterPro" id="IPR000627">
    <property type="entry name" value="Intradiol_dOase_C"/>
</dbReference>
<dbReference type="RefSeq" id="WP_219497889.1">
    <property type="nucleotide sequence ID" value="NZ_JAHXDN010000001.1"/>
</dbReference>
<dbReference type="PANTHER" id="PTHR33711">
    <property type="entry name" value="DIOXYGENASE, PUTATIVE (AFU_ORTHOLOGUE AFUA_2G02910)-RELATED"/>
    <property type="match status" value="1"/>
</dbReference>
<evidence type="ECO:0000313" key="2">
    <source>
        <dbReference type="EMBL" id="MBW4706335.1"/>
    </source>
</evidence>
<proteinExistence type="predicted"/>
<organism evidence="2 3">
    <name type="scientific">Roseobacter insulae</name>
    <dbReference type="NCBI Taxonomy" id="2859783"/>
    <lineage>
        <taxon>Bacteria</taxon>
        <taxon>Pseudomonadati</taxon>
        <taxon>Pseudomonadota</taxon>
        <taxon>Alphaproteobacteria</taxon>
        <taxon>Rhodobacterales</taxon>
        <taxon>Roseobacteraceae</taxon>
        <taxon>Roseobacter</taxon>
    </lineage>
</organism>
<reference evidence="2" key="1">
    <citation type="submission" date="2021-07" db="EMBL/GenBank/DDBJ databases">
        <title>Roseobacter insulae sp. nov., isolated from a tidal flat.</title>
        <authorList>
            <person name="Park S."/>
            <person name="Yoon J.-H."/>
        </authorList>
    </citation>
    <scope>NUCLEOTIDE SEQUENCE</scope>
    <source>
        <strain evidence="2">YSTF-M11</strain>
    </source>
</reference>
<dbReference type="PROSITE" id="PS00083">
    <property type="entry name" value="INTRADIOL_DIOXYGENAS"/>
    <property type="match status" value="1"/>
</dbReference>
<dbReference type="Pfam" id="PF04444">
    <property type="entry name" value="Dioxygenase_N"/>
    <property type="match status" value="1"/>
</dbReference>
<dbReference type="GO" id="GO:0018576">
    <property type="term" value="F:catechol 1,2-dioxygenase activity"/>
    <property type="evidence" value="ECO:0007669"/>
    <property type="project" value="InterPro"/>
</dbReference>
<name>A0A9X1JWM8_9RHOB</name>
<gene>
    <name evidence="2" type="ORF">KX928_00885</name>
</gene>
<sequence>MDGALKTTPDMITEIVLKSYENAPDPRMNLILQELIKALHGFAKAVELKPDELLAATEFLTRTGHISDAKRHEFILMSDVLGLTMLVETMNDDLPEGAFEPSVLGPFYREGSPEIAHYDNISRGDNDGLPALVTGHVLDIDGAPVGNALLDIWQTNNNGLYENMDDNQPDYNLRGQLRTDADGNFAFWTVKPEAYPIPTDGPVGDLLEAGARHNMRPAHIHFIVSAPGFKSIVSELFAREDQYIEGDAVFGVKDSLLVDFVEADEPETAGTYDMPNPFWRMHYDFVLVPGDRATHSFSTSR</sequence>
<keyword evidence="3" id="KW-1185">Reference proteome</keyword>
<feature type="domain" description="Intradiol ring-cleavage dioxygenases" evidence="1">
    <location>
        <begin position="133"/>
        <end position="161"/>
    </location>
</feature>